<dbReference type="Proteomes" id="UP000202940">
    <property type="component" value="Segment"/>
</dbReference>
<evidence type="ECO:0000313" key="1">
    <source>
        <dbReference type="EMBL" id="AMR59574.1"/>
    </source>
</evidence>
<evidence type="ECO:0000313" key="2">
    <source>
        <dbReference type="Proteomes" id="UP000202940"/>
    </source>
</evidence>
<protein>
    <recommendedName>
        <fullName evidence="3">O-spanin</fullName>
    </recommendedName>
</protein>
<keyword evidence="2" id="KW-1185">Reference proteome</keyword>
<reference evidence="1 2" key="1">
    <citation type="submission" date="2016-02" db="EMBL/GenBank/DDBJ databases">
        <title>Characterization of five Podoviridae phages infecting Citrobacter freundii.</title>
        <authorList>
            <person name="Hamdi S."/>
            <person name="Rousseau G.M."/>
            <person name="Labrie S.J."/>
            <person name="Saied Kourda R."/>
            <person name="Tremblay D.M."/>
            <person name="Moineau S."/>
            <person name="Ben Slama K."/>
        </authorList>
    </citation>
    <scope>NUCLEOTIDE SEQUENCE [LARGE SCALE GENOMIC DNA]</scope>
</reference>
<dbReference type="InterPro" id="IPR020130">
    <property type="entry name" value="O-spanin_T7likevirus"/>
</dbReference>
<dbReference type="EMBL" id="KU687350">
    <property type="protein sequence ID" value="AMR59574.1"/>
    <property type="molecule type" value="Genomic_DNA"/>
</dbReference>
<evidence type="ECO:0008006" key="3">
    <source>
        <dbReference type="Google" id="ProtNLM"/>
    </source>
</evidence>
<accession>A0A172JGG6</accession>
<dbReference type="OrthoDB" id="22542at10239"/>
<sequence length="90" mass="9783">MSTSRNLRHERINGLLSKVKSTKCQQSGKTRCPRWKALLIGLLLTLTAITSGCASESNPPVEQSRLTVDASLMVTPNLTNEMLSVLSPSD</sequence>
<organism evidence="1 2">
    <name type="scientific">Citrobacter phage SH4</name>
    <dbReference type="NCBI Taxonomy" id="1805467"/>
    <lineage>
        <taxon>Viruses</taxon>
        <taxon>Duplodnaviria</taxon>
        <taxon>Heunggongvirae</taxon>
        <taxon>Uroviricota</taxon>
        <taxon>Caudoviricetes</taxon>
        <taxon>Autographivirales</taxon>
        <taxon>Autotranscriptaviridae</taxon>
        <taxon>Studiervirinae</taxon>
        <taxon>Kayfunavirus</taxon>
        <taxon>Kayfunavirus SH4</taxon>
    </lineage>
</organism>
<dbReference type="RefSeq" id="YP_009279774.1">
    <property type="nucleotide sequence ID" value="NC_031018.1"/>
</dbReference>
<proteinExistence type="predicted"/>
<dbReference type="GeneID" id="29062700"/>
<gene>
    <name evidence="1" type="ORF">sh4_0044</name>
</gene>
<name>A0A172JGG6_9CAUD</name>
<dbReference type="Pfam" id="PF17531">
    <property type="entry name" value="O_Spanin_T7"/>
    <property type="match status" value="1"/>
</dbReference>
<dbReference type="KEGG" id="vg:29062700"/>
<dbReference type="GO" id="GO:0019076">
    <property type="term" value="P:viral release from host cell"/>
    <property type="evidence" value="ECO:0007669"/>
    <property type="project" value="InterPro"/>
</dbReference>